<evidence type="ECO:0000256" key="8">
    <source>
        <dbReference type="ARBA" id="ARBA00023180"/>
    </source>
</evidence>
<proteinExistence type="predicted"/>
<reference evidence="12 13" key="1">
    <citation type="submission" date="2015-01" db="EMBL/GenBank/DDBJ databases">
        <title>Genome sequence of Bivens Arm virus, a tibrovirus belonging to the species Tibrogargan virus (Mononegavirales: Rhabdoviridae).</title>
        <authorList>
            <person name="Lauck M."/>
            <person name="Yu S."/>
            <person name="Cai Y."/>
            <person name="Hensely L.E."/>
            <person name="Chiu C.Y."/>
            <person name="O'Connor D.H."/>
            <person name="Kuhn J.H."/>
        </authorList>
    </citation>
    <scope>NUCLEOTIDE SEQUENCE [LARGE SCALE GENOMIC DNA]</scope>
    <source>
        <strain evidence="12">UF 10</strain>
    </source>
</reference>
<feature type="transmembrane region" description="Helical" evidence="9">
    <location>
        <begin position="590"/>
        <end position="608"/>
    </location>
</feature>
<keyword evidence="8" id="KW-0325">Glycoprotein</keyword>
<dbReference type="InterPro" id="IPR001903">
    <property type="entry name" value="Rhabdo_glycop_FD"/>
</dbReference>
<feature type="domain" description="Spike glycoprotein G central" evidence="11">
    <location>
        <begin position="309"/>
        <end position="384"/>
    </location>
</feature>
<evidence type="ECO:0000259" key="11">
    <source>
        <dbReference type="Pfam" id="PF24833"/>
    </source>
</evidence>
<dbReference type="Proteomes" id="UP000105646">
    <property type="component" value="Segment"/>
</dbReference>
<keyword evidence="7 9" id="KW-0472">Membrane</keyword>
<keyword evidence="4" id="KW-0946">Virion</keyword>
<accession>A0A0B5JEZ8</accession>
<comment type="subcellular location">
    <subcellularLocation>
        <location evidence="1">Virion membrane</location>
        <topology evidence="1">Single-pass type I membrane protein</topology>
    </subcellularLocation>
</comment>
<keyword evidence="6 9" id="KW-1133">Transmembrane helix</keyword>
<dbReference type="Pfam" id="PF00974">
    <property type="entry name" value="Rhabdo_glycop_FD"/>
    <property type="match status" value="1"/>
</dbReference>
<evidence type="ECO:0000256" key="1">
    <source>
        <dbReference type="ARBA" id="ARBA00004563"/>
    </source>
</evidence>
<evidence type="ECO:0000256" key="2">
    <source>
        <dbReference type="ARBA" id="ARBA00022692"/>
    </source>
</evidence>
<evidence type="ECO:0000259" key="10">
    <source>
        <dbReference type="Pfam" id="PF00974"/>
    </source>
</evidence>
<evidence type="ECO:0000256" key="6">
    <source>
        <dbReference type="ARBA" id="ARBA00022989"/>
    </source>
</evidence>
<gene>
    <name evidence="12" type="primary">G</name>
</gene>
<dbReference type="EMBL" id="KP688373">
    <property type="protein sequence ID" value="AJG05823.1"/>
    <property type="molecule type" value="Viral_cRNA"/>
</dbReference>
<feature type="transmembrane region" description="Helical" evidence="9">
    <location>
        <begin position="7"/>
        <end position="27"/>
    </location>
</feature>
<evidence type="ECO:0000256" key="5">
    <source>
        <dbReference type="ARBA" id="ARBA00022879"/>
    </source>
</evidence>
<dbReference type="GO" id="GO:0055036">
    <property type="term" value="C:virion membrane"/>
    <property type="evidence" value="ECO:0007669"/>
    <property type="project" value="UniProtKB-SubCell"/>
</dbReference>
<keyword evidence="5" id="KW-0261">Viral envelope protein</keyword>
<dbReference type="SUPFAM" id="SSF161008">
    <property type="entry name" value="Viral glycoprotein ectodomain-like"/>
    <property type="match status" value="1"/>
</dbReference>
<name>A0A0B5JEZ8_9RHAB</name>
<evidence type="ECO:0000256" key="9">
    <source>
        <dbReference type="SAM" id="Phobius"/>
    </source>
</evidence>
<organism evidence="12 13">
    <name type="scientific">Bivens Arm virus</name>
    <dbReference type="NCBI Taxonomy" id="909207"/>
    <lineage>
        <taxon>Viruses</taxon>
        <taxon>Riboviria</taxon>
        <taxon>Orthornavirae</taxon>
        <taxon>Negarnaviricota</taxon>
        <taxon>Haploviricotina</taxon>
        <taxon>Monjiviricetes</taxon>
        <taxon>Mononegavirales</taxon>
        <taxon>Rhabdoviridae</taxon>
        <taxon>Alpharhabdovirinae</taxon>
        <taxon>Tibrovirus</taxon>
        <taxon>Tibrovirus tibrogargan</taxon>
    </lineage>
</organism>
<sequence>MEGINIEIIILILTMSYPILVAPQLLYNYPFNCRKGPKMTLDGLTCPLDFNTFNLDSKDNVEAGTMCRPNPLSKDIEDGFLCYKDTWVTTCEETWYFSKTVKNHIIHEHITKDECVEALATYKLGKHVEPFFPAPSCYWSATNEERATFVNIQPHGVLLDPYSGKIKDPLIDSDNCDNDFCVTRSHQTHWLRNRKPDIMERCNNETWECHPIKIYYGWVSKKKNQETSTTFNYVQTGRVIESQYIGHILITDLCIMTFCNRDGYLFPDGSWWEIKYSLYHAFTKDHTVLNNARKCSDRTHGDHLTEVQKDKKVGYEDLEINLEGLEMRQKSRSINMMCLNRLAEIRNTHHINVLDMSYLTPKHPGRGLAYYFSQDQKNSSQYHVKVLDCDYKLIHIHDADIKGFVNITKYPEPNVTILGLKDNLTFADLGISRCQDLTPLNGSRNISCEESPGPLHSDDSRLSNGKRFWTKHSFQGANFHEHPGVRIGVNGITYDIRKQILRFPSTSNLLWDLPSYYSTKHRVHFFQHPTKHEIRKNFTGSDSRDIDVLDDLINRHINRTDFPTRIRNWIGNIEDKVEHFFSNIGGTIKTIISLVLFVIGTLISIKVWKKCKRHPKKTKKVTQIKLNDYEKTYGRRDTSNNNNDDLYETIENGGTVYSPFHV</sequence>
<evidence type="ECO:0000313" key="12">
    <source>
        <dbReference type="EMBL" id="AJG05823.1"/>
    </source>
</evidence>
<evidence type="ECO:0000256" key="3">
    <source>
        <dbReference type="ARBA" id="ARBA00022729"/>
    </source>
</evidence>
<protein>
    <submittedName>
        <fullName evidence="12">Virion transmembrane glycoprotein G</fullName>
    </submittedName>
</protein>
<evidence type="ECO:0000256" key="7">
    <source>
        <dbReference type="ARBA" id="ARBA00023136"/>
    </source>
</evidence>
<dbReference type="InterPro" id="IPR055447">
    <property type="entry name" value="Rhabdo_glycop_CD"/>
</dbReference>
<evidence type="ECO:0000313" key="13">
    <source>
        <dbReference type="Proteomes" id="UP000105646"/>
    </source>
</evidence>
<evidence type="ECO:0000256" key="4">
    <source>
        <dbReference type="ARBA" id="ARBA00022844"/>
    </source>
</evidence>
<keyword evidence="2 9" id="KW-0812">Transmembrane</keyword>
<dbReference type="Gene3D" id="2.30.29.130">
    <property type="match status" value="1"/>
</dbReference>
<dbReference type="GO" id="GO:0019031">
    <property type="term" value="C:viral envelope"/>
    <property type="evidence" value="ECO:0007669"/>
    <property type="project" value="UniProtKB-KW"/>
</dbReference>
<feature type="domain" description="Spike glycoprotein fusion" evidence="10">
    <location>
        <begin position="78"/>
        <end position="176"/>
    </location>
</feature>
<dbReference type="Pfam" id="PF24833">
    <property type="entry name" value="Rhabdo_glycop_CD"/>
    <property type="match status" value="1"/>
</dbReference>
<keyword evidence="3" id="KW-0732">Signal</keyword>